<dbReference type="Pfam" id="PF07859">
    <property type="entry name" value="Abhydrolase_3"/>
    <property type="match status" value="1"/>
</dbReference>
<evidence type="ECO:0000256" key="1">
    <source>
        <dbReference type="ARBA" id="ARBA00010515"/>
    </source>
</evidence>
<protein>
    <submittedName>
        <fullName evidence="4">Alpha/beta hydrolase</fullName>
    </submittedName>
</protein>
<dbReference type="InterPro" id="IPR029058">
    <property type="entry name" value="AB_hydrolase_fold"/>
</dbReference>
<reference evidence="4" key="1">
    <citation type="submission" date="2020-03" db="EMBL/GenBank/DDBJ databases">
        <title>Solimonas marina sp. nov., isolated from deep seawater of the Pacific Ocean.</title>
        <authorList>
            <person name="Liu X."/>
            <person name="Lai Q."/>
            <person name="Sun F."/>
            <person name="Gai Y."/>
            <person name="Li G."/>
            <person name="Shao Z."/>
        </authorList>
    </citation>
    <scope>NUCLEOTIDE SEQUENCE</scope>
    <source>
        <strain evidence="4">C16B3</strain>
    </source>
</reference>
<dbReference type="PROSITE" id="PS01173">
    <property type="entry name" value="LIPASE_GDXG_HIS"/>
    <property type="match status" value="1"/>
</dbReference>
<dbReference type="PANTHER" id="PTHR48081:SF8">
    <property type="entry name" value="ALPHA_BETA HYDROLASE FOLD-3 DOMAIN-CONTAINING PROTEIN-RELATED"/>
    <property type="match status" value="1"/>
</dbReference>
<evidence type="ECO:0000313" key="4">
    <source>
        <dbReference type="EMBL" id="NKF22992.1"/>
    </source>
</evidence>
<dbReference type="Proteomes" id="UP000653472">
    <property type="component" value="Unassembled WGS sequence"/>
</dbReference>
<dbReference type="InterPro" id="IPR050300">
    <property type="entry name" value="GDXG_lipolytic_enzyme"/>
</dbReference>
<gene>
    <name evidence="4" type="ORF">G7Y82_11740</name>
</gene>
<evidence type="ECO:0000259" key="3">
    <source>
        <dbReference type="Pfam" id="PF07859"/>
    </source>
</evidence>
<accession>A0A969W9T7</accession>
<keyword evidence="5" id="KW-1185">Reference proteome</keyword>
<organism evidence="4 5">
    <name type="scientific">Solimonas marina</name>
    <dbReference type="NCBI Taxonomy" id="2714601"/>
    <lineage>
        <taxon>Bacteria</taxon>
        <taxon>Pseudomonadati</taxon>
        <taxon>Pseudomonadota</taxon>
        <taxon>Gammaproteobacteria</taxon>
        <taxon>Nevskiales</taxon>
        <taxon>Nevskiaceae</taxon>
        <taxon>Solimonas</taxon>
    </lineage>
</organism>
<dbReference type="InterPro" id="IPR002168">
    <property type="entry name" value="Lipase_GDXG_HIS_AS"/>
</dbReference>
<proteinExistence type="inferred from homology"/>
<comment type="similarity">
    <text evidence="1">Belongs to the 'GDXG' lipolytic enzyme family.</text>
</comment>
<evidence type="ECO:0000313" key="5">
    <source>
        <dbReference type="Proteomes" id="UP000653472"/>
    </source>
</evidence>
<dbReference type="EMBL" id="JAAVXB010000006">
    <property type="protein sequence ID" value="NKF22992.1"/>
    <property type="molecule type" value="Genomic_DNA"/>
</dbReference>
<evidence type="ECO:0000256" key="2">
    <source>
        <dbReference type="ARBA" id="ARBA00022801"/>
    </source>
</evidence>
<dbReference type="Gene3D" id="3.40.50.1820">
    <property type="entry name" value="alpha/beta hydrolase"/>
    <property type="match status" value="1"/>
</dbReference>
<dbReference type="RefSeq" id="WP_168148325.1">
    <property type="nucleotide sequence ID" value="NZ_JAAVXB010000006.1"/>
</dbReference>
<dbReference type="PANTHER" id="PTHR48081">
    <property type="entry name" value="AB HYDROLASE SUPERFAMILY PROTEIN C4A8.06C"/>
    <property type="match status" value="1"/>
</dbReference>
<feature type="domain" description="Alpha/beta hydrolase fold-3" evidence="3">
    <location>
        <begin position="60"/>
        <end position="273"/>
    </location>
</feature>
<sequence length="298" mass="32534">MLERFKVGTLRVLTRAMVAANWWRARPSGVQVDDVSLQVDGGRIVLRCYRPGGDKPFPLLLFFHGGGWVSGDIGTHDALCRGLCLASGHLVVSVDYRLAPERRFPTAFLDCRAALDWLHEQAPLLGGDPTRIRICGDSAGGNLAAAIVIDAQRRRPGGIDRQVLIYPVADQPDSSRPSYVAYGGRGHALSGDAMQWLWRTYLGDRDLPEPGTPEHDWLMPLRVDDLQGLPPALILLAELDVLRDEGQAYADRLCAAGVATQIKLHPGQQHGFVGLKPSPAHRQAVAQIADWLCCETAS</sequence>
<dbReference type="InterPro" id="IPR013094">
    <property type="entry name" value="AB_hydrolase_3"/>
</dbReference>
<dbReference type="GO" id="GO:0016787">
    <property type="term" value="F:hydrolase activity"/>
    <property type="evidence" value="ECO:0007669"/>
    <property type="project" value="UniProtKB-KW"/>
</dbReference>
<dbReference type="AlphaFoldDB" id="A0A969W9T7"/>
<dbReference type="SUPFAM" id="SSF53474">
    <property type="entry name" value="alpha/beta-Hydrolases"/>
    <property type="match status" value="1"/>
</dbReference>
<comment type="caution">
    <text evidence="4">The sequence shown here is derived from an EMBL/GenBank/DDBJ whole genome shotgun (WGS) entry which is preliminary data.</text>
</comment>
<name>A0A969W9T7_9GAMM</name>
<keyword evidence="2 4" id="KW-0378">Hydrolase</keyword>